<evidence type="ECO:0000313" key="6">
    <source>
        <dbReference type="Proteomes" id="UP000241436"/>
    </source>
</evidence>
<dbReference type="PANTHER" id="PTHR43727">
    <property type="entry name" value="DIAMINOPIMELATE DECARBOXYLASE"/>
    <property type="match status" value="1"/>
</dbReference>
<evidence type="ECO:0000256" key="3">
    <source>
        <dbReference type="PIRSR" id="PIRSR600183-50"/>
    </source>
</evidence>
<dbReference type="InterPro" id="IPR029066">
    <property type="entry name" value="PLP-binding_barrel"/>
</dbReference>
<keyword evidence="2 3" id="KW-0663">Pyridoxal phosphate</keyword>
<protein>
    <recommendedName>
        <fullName evidence="4">Orn/DAP/Arg decarboxylase 2 N-terminal domain-containing protein</fullName>
    </recommendedName>
</protein>
<proteinExistence type="predicted"/>
<evidence type="ECO:0000256" key="1">
    <source>
        <dbReference type="ARBA" id="ARBA00001933"/>
    </source>
</evidence>
<keyword evidence="6" id="KW-1185">Reference proteome</keyword>
<comment type="cofactor">
    <cofactor evidence="1 3">
        <name>pyridoxal 5'-phosphate</name>
        <dbReference type="ChEBI" id="CHEBI:597326"/>
    </cofactor>
</comment>
<dbReference type="AlphaFoldDB" id="A0A2T4TYC1"/>
<reference evidence="6" key="2">
    <citation type="journal article" date="2018" name="Environ. Microbiol.">
        <title>Bloom of a denitrifying methanotroph, 'Candidatus Methylomirabilis limnetica', in a deep stratified lake.</title>
        <authorList>
            <person name="Graf J.S."/>
            <person name="Mayr M.J."/>
            <person name="Marchant H.K."/>
            <person name="Tienken D."/>
            <person name="Hach P.F."/>
            <person name="Brand A."/>
            <person name="Schubert C.J."/>
            <person name="Kuypers M.M."/>
            <person name="Milucka J."/>
        </authorList>
    </citation>
    <scope>NUCLEOTIDE SEQUENCE [LARGE SCALE GENOMIC DNA]</scope>
    <source>
        <strain evidence="6">Zug</strain>
    </source>
</reference>
<dbReference type="Gene3D" id="2.40.37.10">
    <property type="entry name" value="Lyase, Ornithine Decarboxylase, Chain A, domain 1"/>
    <property type="match status" value="1"/>
</dbReference>
<dbReference type="PRINTS" id="PR01179">
    <property type="entry name" value="ODADCRBXLASE"/>
</dbReference>
<accession>A0A2T4TYC1</accession>
<gene>
    <name evidence="5" type="ORF">CLG94_05415</name>
</gene>
<feature type="active site" description="Proton donor" evidence="3">
    <location>
        <position position="376"/>
    </location>
</feature>
<feature type="modified residue" description="N6-(pyridoxal phosphate)lysine" evidence="3">
    <location>
        <position position="93"/>
    </location>
</feature>
<feature type="domain" description="Orn/DAP/Arg decarboxylase 2 N-terminal" evidence="4">
    <location>
        <begin position="72"/>
        <end position="316"/>
    </location>
</feature>
<dbReference type="SUPFAM" id="SSF50621">
    <property type="entry name" value="Alanine racemase C-terminal domain-like"/>
    <property type="match status" value="1"/>
</dbReference>
<dbReference type="Gene3D" id="3.20.20.10">
    <property type="entry name" value="Alanine racemase"/>
    <property type="match status" value="1"/>
</dbReference>
<evidence type="ECO:0000256" key="2">
    <source>
        <dbReference type="ARBA" id="ARBA00022898"/>
    </source>
</evidence>
<dbReference type="Proteomes" id="UP000241436">
    <property type="component" value="Unassembled WGS sequence"/>
</dbReference>
<dbReference type="InterPro" id="IPR009006">
    <property type="entry name" value="Ala_racemase/Decarboxylase_C"/>
</dbReference>
<name>A0A2T4TYC1_9BACT</name>
<evidence type="ECO:0000313" key="5">
    <source>
        <dbReference type="EMBL" id="PTL36106.1"/>
    </source>
</evidence>
<dbReference type="InterPro" id="IPR000183">
    <property type="entry name" value="Orn/DAP/Arg_de-COase"/>
</dbReference>
<reference evidence="5 6" key="1">
    <citation type="submission" date="2017-09" db="EMBL/GenBank/DDBJ databases">
        <title>Bloom of a denitrifying methanotroph, Candidatus Methylomirabilis limnetica, in a deep stratified lake.</title>
        <authorList>
            <person name="Graf J.S."/>
            <person name="Marchant H.K."/>
            <person name="Tienken D."/>
            <person name="Hach P.F."/>
            <person name="Brand A."/>
            <person name="Schubert C.J."/>
            <person name="Kuypers M.M."/>
            <person name="Milucka J."/>
        </authorList>
    </citation>
    <scope>NUCLEOTIDE SEQUENCE [LARGE SCALE GENOMIC DNA]</scope>
    <source>
        <strain evidence="5 6">Zug</strain>
    </source>
</reference>
<dbReference type="EMBL" id="NVQC01000017">
    <property type="protein sequence ID" value="PTL36106.1"/>
    <property type="molecule type" value="Genomic_DNA"/>
</dbReference>
<comment type="caution">
    <text evidence="5">The sequence shown here is derived from an EMBL/GenBank/DDBJ whole genome shotgun (WGS) entry which is preliminary data.</text>
</comment>
<dbReference type="GO" id="GO:0009089">
    <property type="term" value="P:lysine biosynthetic process via diaminopimelate"/>
    <property type="evidence" value="ECO:0007669"/>
    <property type="project" value="TreeGrafter"/>
</dbReference>
<dbReference type="RefSeq" id="WP_107561854.1">
    <property type="nucleotide sequence ID" value="NZ_NVQC01000017.1"/>
</dbReference>
<dbReference type="OrthoDB" id="9802241at2"/>
<dbReference type="PANTHER" id="PTHR43727:SF2">
    <property type="entry name" value="GROUP IV DECARBOXYLASE"/>
    <property type="match status" value="1"/>
</dbReference>
<organism evidence="5 6">
    <name type="scientific">Candidatus Methylomirabilis limnetica</name>
    <dbReference type="NCBI Taxonomy" id="2033718"/>
    <lineage>
        <taxon>Bacteria</taxon>
        <taxon>Candidatus Methylomirabilota</taxon>
        <taxon>Candidatus Methylomirabilia</taxon>
        <taxon>Candidatus Methylomirabilales</taxon>
        <taxon>Candidatus Methylomirabilaceae</taxon>
        <taxon>Candidatus Methylomirabilis</taxon>
    </lineage>
</organism>
<dbReference type="SUPFAM" id="SSF51419">
    <property type="entry name" value="PLP-binding barrel"/>
    <property type="match status" value="1"/>
</dbReference>
<dbReference type="InterPro" id="IPR022644">
    <property type="entry name" value="De-COase2_N"/>
</dbReference>
<dbReference type="GO" id="GO:0008836">
    <property type="term" value="F:diaminopimelate decarboxylase activity"/>
    <property type="evidence" value="ECO:0007669"/>
    <property type="project" value="TreeGrafter"/>
</dbReference>
<evidence type="ECO:0000259" key="4">
    <source>
        <dbReference type="Pfam" id="PF02784"/>
    </source>
</evidence>
<sequence>MLTRDNARIRTSMTRDKQFSALSATRRVLSQGGPFHVKGGEVWVEGLSCREIVKPLGTPLLVYSTARLLDNIAEVTAAADASSCPIRIHFALKACYLGGVVSLLRDAGLSVEVISEYEYLLARRIGFSPAQVVVNGPAKRPEFLEHAVIDGVSLINVESLPEIAFLQSLGQRLGRTIEVGIRINPLLSRRLRGQFAPPGSKFGFDVPSGEAAGAVRRIVASSSLSLRAVHCHSYTRQYRPDAHRAHVAAVVKFLRRVEADLGIRIPVLDFGGGFGSRYPMEAQGQTFRHFIREMLEPLVGLPGDRQVIVEPGRYLVNDAAACLTSILTCKRTVHRRWALVDAGRNILPPRENAEYVVMPCHVSPGRTMYHVGDFLCVPSEPVPLSLVSGAITPGDLLAVFNAGAYTFSMAQNFGEPIPNAILVDKGEWTWLYKKLSVEEQFNEMIW</sequence>
<dbReference type="Pfam" id="PF02784">
    <property type="entry name" value="Orn_Arg_deC_N"/>
    <property type="match status" value="1"/>
</dbReference>